<evidence type="ECO:0000313" key="4">
    <source>
        <dbReference type="EMBL" id="KIK07593.1"/>
    </source>
</evidence>
<dbReference type="Pfam" id="PF10937">
    <property type="entry name" value="Kgd4-YMR31"/>
    <property type="match status" value="1"/>
</dbReference>
<reference evidence="4 5" key="1">
    <citation type="submission" date="2014-04" db="EMBL/GenBank/DDBJ databases">
        <authorList>
            <consortium name="DOE Joint Genome Institute"/>
            <person name="Kuo A."/>
            <person name="Kohler A."/>
            <person name="Nagy L.G."/>
            <person name="Floudas D."/>
            <person name="Copeland A."/>
            <person name="Barry K.W."/>
            <person name="Cichocki N."/>
            <person name="Veneault-Fourrey C."/>
            <person name="LaButti K."/>
            <person name="Lindquist E.A."/>
            <person name="Lipzen A."/>
            <person name="Lundell T."/>
            <person name="Morin E."/>
            <person name="Murat C."/>
            <person name="Sun H."/>
            <person name="Tunlid A."/>
            <person name="Henrissat B."/>
            <person name="Grigoriev I.V."/>
            <person name="Hibbett D.S."/>
            <person name="Martin F."/>
            <person name="Nordberg H.P."/>
            <person name="Cantor M.N."/>
            <person name="Hua S.X."/>
        </authorList>
    </citation>
    <scope>NUCLEOTIDE SEQUENCE [LARGE SCALE GENOMIC DNA]</scope>
    <source>
        <strain evidence="4 5">LaAM-08-1</strain>
    </source>
</reference>
<reference evidence="5" key="2">
    <citation type="submission" date="2015-01" db="EMBL/GenBank/DDBJ databases">
        <title>Evolutionary Origins and Diversification of the Mycorrhizal Mutualists.</title>
        <authorList>
            <consortium name="DOE Joint Genome Institute"/>
            <consortium name="Mycorrhizal Genomics Consortium"/>
            <person name="Kohler A."/>
            <person name="Kuo A."/>
            <person name="Nagy L.G."/>
            <person name="Floudas D."/>
            <person name="Copeland A."/>
            <person name="Barry K.W."/>
            <person name="Cichocki N."/>
            <person name="Veneault-Fourrey C."/>
            <person name="LaButti K."/>
            <person name="Lindquist E.A."/>
            <person name="Lipzen A."/>
            <person name="Lundell T."/>
            <person name="Morin E."/>
            <person name="Murat C."/>
            <person name="Riley R."/>
            <person name="Ohm R."/>
            <person name="Sun H."/>
            <person name="Tunlid A."/>
            <person name="Henrissat B."/>
            <person name="Grigoriev I.V."/>
            <person name="Hibbett D.S."/>
            <person name="Martin F."/>
        </authorList>
    </citation>
    <scope>NUCLEOTIDE SEQUENCE [LARGE SCALE GENOMIC DNA]</scope>
    <source>
        <strain evidence="5">LaAM-08-1</strain>
    </source>
</reference>
<organism evidence="4 5">
    <name type="scientific">Laccaria amethystina LaAM-08-1</name>
    <dbReference type="NCBI Taxonomy" id="1095629"/>
    <lineage>
        <taxon>Eukaryota</taxon>
        <taxon>Fungi</taxon>
        <taxon>Dikarya</taxon>
        <taxon>Basidiomycota</taxon>
        <taxon>Agaricomycotina</taxon>
        <taxon>Agaricomycetes</taxon>
        <taxon>Agaricomycetidae</taxon>
        <taxon>Agaricales</taxon>
        <taxon>Agaricineae</taxon>
        <taxon>Hydnangiaceae</taxon>
        <taxon>Laccaria</taxon>
    </lineage>
</organism>
<gene>
    <name evidence="4" type="ORF">K443DRAFT_128977</name>
</gene>
<dbReference type="Proteomes" id="UP000054477">
    <property type="component" value="Unassembled WGS sequence"/>
</dbReference>
<evidence type="ECO:0000256" key="1">
    <source>
        <dbReference type="ARBA" id="ARBA00004173"/>
    </source>
</evidence>
<protein>
    <submittedName>
        <fullName evidence="4">Uncharacterized protein</fullName>
    </submittedName>
</protein>
<keyword evidence="5" id="KW-1185">Reference proteome</keyword>
<dbReference type="GO" id="GO:0006103">
    <property type="term" value="P:2-oxoglutarate metabolic process"/>
    <property type="evidence" value="ECO:0007669"/>
    <property type="project" value="InterPro"/>
</dbReference>
<proteinExistence type="inferred from homology"/>
<dbReference type="HOGENOM" id="CLU_129439_3_0_1"/>
<dbReference type="GO" id="GO:0005739">
    <property type="term" value="C:mitochondrion"/>
    <property type="evidence" value="ECO:0007669"/>
    <property type="project" value="UniProtKB-SubCell"/>
</dbReference>
<dbReference type="EMBL" id="KN838546">
    <property type="protein sequence ID" value="KIK07593.1"/>
    <property type="molecule type" value="Genomic_DNA"/>
</dbReference>
<dbReference type="AlphaFoldDB" id="A0A0C9YHV7"/>
<name>A0A0C9YHV7_9AGAR</name>
<comment type="similarity">
    <text evidence="3">Belongs to the alpha-ketoglutarate dehydrogenase component 4 family.</text>
</comment>
<accession>A0A0C9YHV7</accession>
<sequence>MHPAVRAQIHQPLIKFLGKRHWPSSPDVPHAHPAAPAELKQRFTSFFLRPEESQAEGSSPNRDNRNVFEDFWRAPTRYWKSRIREIEEKEMDAIMSGGASSY</sequence>
<comment type="subcellular location">
    <subcellularLocation>
        <location evidence="1">Mitochondrion</location>
    </subcellularLocation>
</comment>
<evidence type="ECO:0000256" key="3">
    <source>
        <dbReference type="ARBA" id="ARBA00043970"/>
    </source>
</evidence>
<evidence type="ECO:0000313" key="5">
    <source>
        <dbReference type="Proteomes" id="UP000054477"/>
    </source>
</evidence>
<dbReference type="InterPro" id="IPR020373">
    <property type="entry name" value="Kgd4/YMR-31"/>
</dbReference>
<dbReference type="OrthoDB" id="2116030at2759"/>
<evidence type="ECO:0000256" key="2">
    <source>
        <dbReference type="ARBA" id="ARBA00023128"/>
    </source>
</evidence>
<keyword evidence="2" id="KW-0496">Mitochondrion</keyword>